<comment type="caution">
    <text evidence="2">The sequence shown here is derived from an EMBL/GenBank/DDBJ whole genome shotgun (WGS) entry which is preliminary data.</text>
</comment>
<accession>A0A9P8VVA2</accession>
<keyword evidence="3" id="KW-1185">Reference proteome</keyword>
<evidence type="ECO:0000313" key="2">
    <source>
        <dbReference type="EMBL" id="KAH6879831.1"/>
    </source>
</evidence>
<dbReference type="Proteomes" id="UP000777438">
    <property type="component" value="Unassembled WGS sequence"/>
</dbReference>
<protein>
    <recommendedName>
        <fullName evidence="1">CHAT domain-containing protein</fullName>
    </recommendedName>
</protein>
<organism evidence="2 3">
    <name type="scientific">Thelonectria olida</name>
    <dbReference type="NCBI Taxonomy" id="1576542"/>
    <lineage>
        <taxon>Eukaryota</taxon>
        <taxon>Fungi</taxon>
        <taxon>Dikarya</taxon>
        <taxon>Ascomycota</taxon>
        <taxon>Pezizomycotina</taxon>
        <taxon>Sordariomycetes</taxon>
        <taxon>Hypocreomycetidae</taxon>
        <taxon>Hypocreales</taxon>
        <taxon>Nectriaceae</taxon>
        <taxon>Thelonectria</taxon>
    </lineage>
</organism>
<proteinExistence type="predicted"/>
<dbReference type="AlphaFoldDB" id="A0A9P8VVA2"/>
<dbReference type="Pfam" id="PF12770">
    <property type="entry name" value="CHAT"/>
    <property type="match status" value="1"/>
</dbReference>
<name>A0A9P8VVA2_9HYPO</name>
<feature type="domain" description="CHAT" evidence="1">
    <location>
        <begin position="3"/>
        <end position="80"/>
    </location>
</feature>
<evidence type="ECO:0000313" key="3">
    <source>
        <dbReference type="Proteomes" id="UP000777438"/>
    </source>
</evidence>
<evidence type="ECO:0000259" key="1">
    <source>
        <dbReference type="Pfam" id="PF12770"/>
    </source>
</evidence>
<dbReference type="EMBL" id="JAGPYM010000028">
    <property type="protein sequence ID" value="KAH6879831.1"/>
    <property type="molecule type" value="Genomic_DNA"/>
</dbReference>
<dbReference type="OrthoDB" id="9991317at2759"/>
<sequence>PFLASLSTCGTGRVKDKRFPDESVHLVNASQLAGFRHVIGTAWDVDELCVDMARITYEGIRDGGMTNESVCRALHKATRRFRDRW</sequence>
<reference evidence="2 3" key="1">
    <citation type="journal article" date="2021" name="Nat. Commun.">
        <title>Genetic determinants of endophytism in the Arabidopsis root mycobiome.</title>
        <authorList>
            <person name="Mesny F."/>
            <person name="Miyauchi S."/>
            <person name="Thiergart T."/>
            <person name="Pickel B."/>
            <person name="Atanasova L."/>
            <person name="Karlsson M."/>
            <person name="Huettel B."/>
            <person name="Barry K.W."/>
            <person name="Haridas S."/>
            <person name="Chen C."/>
            <person name="Bauer D."/>
            <person name="Andreopoulos W."/>
            <person name="Pangilinan J."/>
            <person name="LaButti K."/>
            <person name="Riley R."/>
            <person name="Lipzen A."/>
            <person name="Clum A."/>
            <person name="Drula E."/>
            <person name="Henrissat B."/>
            <person name="Kohler A."/>
            <person name="Grigoriev I.V."/>
            <person name="Martin F.M."/>
            <person name="Hacquard S."/>
        </authorList>
    </citation>
    <scope>NUCLEOTIDE SEQUENCE [LARGE SCALE GENOMIC DNA]</scope>
    <source>
        <strain evidence="2 3">MPI-CAGE-CH-0241</strain>
    </source>
</reference>
<feature type="non-terminal residue" evidence="2">
    <location>
        <position position="85"/>
    </location>
</feature>
<dbReference type="InterPro" id="IPR024983">
    <property type="entry name" value="CHAT_dom"/>
</dbReference>
<feature type="non-terminal residue" evidence="2">
    <location>
        <position position="1"/>
    </location>
</feature>
<gene>
    <name evidence="2" type="ORF">B0T10DRAFT_366784</name>
</gene>